<name>A0AAD4SD86_9MAGN</name>
<proteinExistence type="predicted"/>
<evidence type="ECO:0000313" key="2">
    <source>
        <dbReference type="EMBL" id="KAI3891139.1"/>
    </source>
</evidence>
<evidence type="ECO:0000313" key="3">
    <source>
        <dbReference type="Proteomes" id="UP001202328"/>
    </source>
</evidence>
<feature type="domain" description="KIB1-4 beta-propeller" evidence="1">
    <location>
        <begin position="5"/>
        <end position="157"/>
    </location>
</feature>
<dbReference type="AlphaFoldDB" id="A0AAD4SD86"/>
<gene>
    <name evidence="2" type="ORF">MKW98_007444</name>
</gene>
<organism evidence="2 3">
    <name type="scientific">Papaver atlanticum</name>
    <dbReference type="NCBI Taxonomy" id="357466"/>
    <lineage>
        <taxon>Eukaryota</taxon>
        <taxon>Viridiplantae</taxon>
        <taxon>Streptophyta</taxon>
        <taxon>Embryophyta</taxon>
        <taxon>Tracheophyta</taxon>
        <taxon>Spermatophyta</taxon>
        <taxon>Magnoliopsida</taxon>
        <taxon>Ranunculales</taxon>
        <taxon>Papaveraceae</taxon>
        <taxon>Papaveroideae</taxon>
        <taxon>Papaver</taxon>
    </lineage>
</organism>
<keyword evidence="3" id="KW-1185">Reference proteome</keyword>
<dbReference type="Pfam" id="PF03478">
    <property type="entry name" value="Beta-prop_KIB1-4"/>
    <property type="match status" value="1"/>
</dbReference>
<sequence>MVYAIVQSPSRIYFLVTGTGEDSWEGYSYINANREEFLPLCSAPIIYKEVLYCVDCNGTLGTYDLQSDGDTWSVLKKPRKVFNDDMNPIFLVECGGDLLSVKLGHLGMPVRIFRLDLSEMEWVEVETLGKHMLFISKASCLSALAPDSRMENKIYFPRLCLNGEGILSYSLDTSSYCSSGQNQHFPSNFYETEGWFSNCTWIQPNWSKSTAHELDWLRD</sequence>
<dbReference type="InterPro" id="IPR005174">
    <property type="entry name" value="KIB1-4_b-propeller"/>
</dbReference>
<reference evidence="2" key="1">
    <citation type="submission" date="2022-04" db="EMBL/GenBank/DDBJ databases">
        <title>A functionally conserved STORR gene fusion in Papaver species that diverged 16.8 million years ago.</title>
        <authorList>
            <person name="Catania T."/>
        </authorList>
    </citation>
    <scope>NUCLEOTIDE SEQUENCE</scope>
    <source>
        <strain evidence="2">S-188037</strain>
    </source>
</reference>
<dbReference type="PANTHER" id="PTHR33127:SF35">
    <property type="entry name" value="F-BOX DOMAIN-CONTAINING PROTEIN"/>
    <property type="match status" value="1"/>
</dbReference>
<dbReference type="Proteomes" id="UP001202328">
    <property type="component" value="Unassembled WGS sequence"/>
</dbReference>
<evidence type="ECO:0000259" key="1">
    <source>
        <dbReference type="Pfam" id="PF03478"/>
    </source>
</evidence>
<comment type="caution">
    <text evidence="2">The sequence shown here is derived from an EMBL/GenBank/DDBJ whole genome shotgun (WGS) entry which is preliminary data.</text>
</comment>
<accession>A0AAD4SD86</accession>
<protein>
    <recommendedName>
        <fullName evidence="1">KIB1-4 beta-propeller domain-containing protein</fullName>
    </recommendedName>
</protein>
<dbReference type="PANTHER" id="PTHR33127">
    <property type="entry name" value="TRANSMEMBRANE PROTEIN"/>
    <property type="match status" value="1"/>
</dbReference>
<dbReference type="EMBL" id="JAJJMB010012081">
    <property type="protein sequence ID" value="KAI3891139.1"/>
    <property type="molecule type" value="Genomic_DNA"/>
</dbReference>